<keyword evidence="1" id="KW-1278">Translocase</keyword>
<organism evidence="3 4">
    <name type="scientific">Microbacterium suwonense</name>
    <dbReference type="NCBI Taxonomy" id="683047"/>
    <lineage>
        <taxon>Bacteria</taxon>
        <taxon>Bacillati</taxon>
        <taxon>Actinomycetota</taxon>
        <taxon>Actinomycetes</taxon>
        <taxon>Micrococcales</taxon>
        <taxon>Microbacteriaceae</taxon>
        <taxon>Microbacterium</taxon>
    </lineage>
</organism>
<evidence type="ECO:0000256" key="1">
    <source>
        <dbReference type="ARBA" id="ARBA00022967"/>
    </source>
</evidence>
<evidence type="ECO:0000256" key="2">
    <source>
        <dbReference type="SAM" id="Phobius"/>
    </source>
</evidence>
<dbReference type="Proteomes" id="UP001321543">
    <property type="component" value="Chromosome"/>
</dbReference>
<protein>
    <recommendedName>
        <fullName evidence="5">Copper-exporting P-type ATPase B</fullName>
    </recommendedName>
</protein>
<dbReference type="EMBL" id="AP027728">
    <property type="protein sequence ID" value="BDZ38377.1"/>
    <property type="molecule type" value="Genomic_DNA"/>
</dbReference>
<dbReference type="InterPro" id="IPR023214">
    <property type="entry name" value="HAD_sf"/>
</dbReference>
<keyword evidence="2" id="KW-1133">Transmembrane helix</keyword>
<dbReference type="InterPro" id="IPR001757">
    <property type="entry name" value="P_typ_ATPase"/>
</dbReference>
<evidence type="ECO:0000313" key="3">
    <source>
        <dbReference type="EMBL" id="BDZ38377.1"/>
    </source>
</evidence>
<dbReference type="PRINTS" id="PR00119">
    <property type="entry name" value="CATATPASE"/>
</dbReference>
<accession>A0ABN6X121</accession>
<keyword evidence="4" id="KW-1185">Reference proteome</keyword>
<keyword evidence="2" id="KW-0472">Membrane</keyword>
<keyword evidence="2" id="KW-0812">Transmembrane</keyword>
<dbReference type="InterPro" id="IPR036412">
    <property type="entry name" value="HAD-like_sf"/>
</dbReference>
<feature type="transmembrane region" description="Helical" evidence="2">
    <location>
        <begin position="87"/>
        <end position="107"/>
    </location>
</feature>
<dbReference type="Gene3D" id="3.40.50.1000">
    <property type="entry name" value="HAD superfamily/HAD-like"/>
    <property type="match status" value="1"/>
</dbReference>
<sequence length="129" mass="13253">MVGDGVNDAPALAQADVGIAIGAGTDVAIASAGVILASSDPRSVLSVIELSRAAYRKMKQNLWWAAGYNLISVPLAAGVLAPVGFVLPMSVGAILMSLSTIVVALNAQLLRRIDLSPEASTRAVLERTN</sequence>
<dbReference type="NCBIfam" id="TIGR01494">
    <property type="entry name" value="ATPase_P-type"/>
    <property type="match status" value="1"/>
</dbReference>
<evidence type="ECO:0000313" key="4">
    <source>
        <dbReference type="Proteomes" id="UP001321543"/>
    </source>
</evidence>
<proteinExistence type="predicted"/>
<feature type="transmembrane region" description="Helical" evidence="2">
    <location>
        <begin position="62"/>
        <end position="81"/>
    </location>
</feature>
<evidence type="ECO:0008006" key="5">
    <source>
        <dbReference type="Google" id="ProtNLM"/>
    </source>
</evidence>
<reference evidence="4" key="1">
    <citation type="journal article" date="2019" name="Int. J. Syst. Evol. Microbiol.">
        <title>The Global Catalogue of Microorganisms (GCM) 10K type strain sequencing project: providing services to taxonomists for standard genome sequencing and annotation.</title>
        <authorList>
            <consortium name="The Broad Institute Genomics Platform"/>
            <consortium name="The Broad Institute Genome Sequencing Center for Infectious Disease"/>
            <person name="Wu L."/>
            <person name="Ma J."/>
        </authorList>
    </citation>
    <scope>NUCLEOTIDE SEQUENCE [LARGE SCALE GENOMIC DNA]</scope>
    <source>
        <strain evidence="4">NBRC 106310</strain>
    </source>
</reference>
<gene>
    <name evidence="3" type="ORF">GCM10025863_09910</name>
</gene>
<name>A0ABN6X121_9MICO</name>
<dbReference type="PANTHER" id="PTHR43520">
    <property type="entry name" value="ATP7, ISOFORM B"/>
    <property type="match status" value="1"/>
</dbReference>
<dbReference type="PRINTS" id="PR00120">
    <property type="entry name" value="HATPASE"/>
</dbReference>
<dbReference type="PANTHER" id="PTHR43520:SF8">
    <property type="entry name" value="P-TYPE CU(+) TRANSPORTER"/>
    <property type="match status" value="1"/>
</dbReference>
<dbReference type="SUPFAM" id="SSF56784">
    <property type="entry name" value="HAD-like"/>
    <property type="match status" value="1"/>
</dbReference>